<reference evidence="2 3" key="1">
    <citation type="submission" date="2018-06" db="EMBL/GenBank/DDBJ databases">
        <authorList>
            <consortium name="Pathogen Informatics"/>
            <person name="Doyle S."/>
        </authorList>
    </citation>
    <scope>NUCLEOTIDE SEQUENCE [LARGE SCALE GENOMIC DNA]</scope>
    <source>
        <strain evidence="2 3">NCTC10343</strain>
    </source>
</reference>
<dbReference type="EMBL" id="UGSC01000001">
    <property type="protein sequence ID" value="SUA70044.1"/>
    <property type="molecule type" value="Genomic_DNA"/>
</dbReference>
<evidence type="ECO:0000313" key="2">
    <source>
        <dbReference type="EMBL" id="SUA70044.1"/>
    </source>
</evidence>
<accession>A0A378XYY9</accession>
<dbReference type="Gene3D" id="2.60.120.380">
    <property type="match status" value="1"/>
</dbReference>
<dbReference type="Proteomes" id="UP000254400">
    <property type="component" value="Unassembled WGS sequence"/>
</dbReference>
<evidence type="ECO:0000256" key="1">
    <source>
        <dbReference type="SAM" id="SignalP"/>
    </source>
</evidence>
<feature type="signal peptide" evidence="1">
    <location>
        <begin position="1"/>
        <end position="25"/>
    </location>
</feature>
<dbReference type="RefSeq" id="WP_019687467.1">
    <property type="nucleotide sequence ID" value="NZ_CP036496.1"/>
</dbReference>
<evidence type="ECO:0000313" key="3">
    <source>
        <dbReference type="Proteomes" id="UP000254400"/>
    </source>
</evidence>
<feature type="chain" id="PRO_5016707293" evidence="1">
    <location>
        <begin position="26"/>
        <end position="151"/>
    </location>
</feature>
<dbReference type="AlphaFoldDB" id="A0A378XYY9"/>
<sequence length="151" mass="16531">MKIRKVLSVLFAATLTLTLSQSAFAISGQNDTRETALNVQSSNFNFGSYLDKNDVDWFKVVNTSSKEMGAIATLKSQQYINYDIVAYFPDKGEEEVLEAQDNGQGKKDVCGTSGLLPGDVIYFKVVGHDGAWGGNGKGLGYSLNIKRDFDR</sequence>
<dbReference type="GeneID" id="93346288"/>
<protein>
    <submittedName>
        <fullName evidence="2">Uncharacterized protein</fullName>
    </submittedName>
</protein>
<keyword evidence="1" id="KW-0732">Signal</keyword>
<proteinExistence type="predicted"/>
<gene>
    <name evidence="2" type="ORF">NCTC10343_02914</name>
</gene>
<organism evidence="2 3">
    <name type="scientific">Paenibacillus polymyxa</name>
    <name type="common">Bacillus polymyxa</name>
    <dbReference type="NCBI Taxonomy" id="1406"/>
    <lineage>
        <taxon>Bacteria</taxon>
        <taxon>Bacillati</taxon>
        <taxon>Bacillota</taxon>
        <taxon>Bacilli</taxon>
        <taxon>Bacillales</taxon>
        <taxon>Paenibacillaceae</taxon>
        <taxon>Paenibacillus</taxon>
    </lineage>
</organism>
<name>A0A378XYY9_PAEPO</name>